<proteinExistence type="predicted"/>
<sequence length="190" mass="21362">MKLSFKLMLLALMLVVASPFILPGPNGKPVLSWDKLNLPDFASLLSRFTSNSSNTTRDIEKTNSSVEEVLETEADENTAAVHKWMDKQGVWHFSDKHNPEGQDEVVRININRNVVQATPVVKDIPDEDGKADGEKGKNDDKDDDPSIPYPTTVPMKDIPKLISDTKALKETMDKRYKEQQKLLDSLQTIQ</sequence>
<evidence type="ECO:0008006" key="3">
    <source>
        <dbReference type="Google" id="ProtNLM"/>
    </source>
</evidence>
<organism evidence="2">
    <name type="scientific">hydrothermal vent metagenome</name>
    <dbReference type="NCBI Taxonomy" id="652676"/>
    <lineage>
        <taxon>unclassified sequences</taxon>
        <taxon>metagenomes</taxon>
        <taxon>ecological metagenomes</taxon>
    </lineage>
</organism>
<protein>
    <recommendedName>
        <fullName evidence="3">DUF4124 domain-containing protein</fullName>
    </recommendedName>
</protein>
<gene>
    <name evidence="2" type="ORF">MNBD_GAMMA25-1484</name>
</gene>
<evidence type="ECO:0000313" key="2">
    <source>
        <dbReference type="EMBL" id="VAX11088.1"/>
    </source>
</evidence>
<dbReference type="EMBL" id="UOFY01000062">
    <property type="protein sequence ID" value="VAX11088.1"/>
    <property type="molecule type" value="Genomic_DNA"/>
</dbReference>
<evidence type="ECO:0000256" key="1">
    <source>
        <dbReference type="SAM" id="MobiDB-lite"/>
    </source>
</evidence>
<dbReference type="AlphaFoldDB" id="A0A3B1BI44"/>
<accession>A0A3B1BI44</accession>
<name>A0A3B1BI44_9ZZZZ</name>
<reference evidence="2" key="1">
    <citation type="submission" date="2018-06" db="EMBL/GenBank/DDBJ databases">
        <authorList>
            <person name="Zhirakovskaya E."/>
        </authorList>
    </citation>
    <scope>NUCLEOTIDE SEQUENCE</scope>
</reference>
<feature type="compositionally biased region" description="Basic and acidic residues" evidence="1">
    <location>
        <begin position="123"/>
        <end position="140"/>
    </location>
</feature>
<feature type="region of interest" description="Disordered" evidence="1">
    <location>
        <begin position="118"/>
        <end position="160"/>
    </location>
</feature>